<accession>A0A1N6IUF2</accession>
<proteinExistence type="predicted"/>
<evidence type="ECO:0000313" key="1">
    <source>
        <dbReference type="EMBL" id="SIO35643.1"/>
    </source>
</evidence>
<dbReference type="STRING" id="1121457.SAMN02745161_2946"/>
<name>A0A1N6IUF2_9BACT</name>
<protein>
    <recommendedName>
        <fullName evidence="3">Helix-turn-helix domain-containing protein</fullName>
    </recommendedName>
</protein>
<evidence type="ECO:0000313" key="2">
    <source>
        <dbReference type="Proteomes" id="UP000184694"/>
    </source>
</evidence>
<sequence length="100" mass="11140">MNMYGYTDECDHYRTESTAEYSPTLPHAAALHGRARTYASNGQIVLVGLTAICRAVGAGPNTIKKWIKEEKFPVRKCSDGIYRASPESIREWFSHTSSKG</sequence>
<dbReference type="EMBL" id="FSRG01000007">
    <property type="protein sequence ID" value="SIO35643.1"/>
    <property type="molecule type" value="Genomic_DNA"/>
</dbReference>
<evidence type="ECO:0008006" key="3">
    <source>
        <dbReference type="Google" id="ProtNLM"/>
    </source>
</evidence>
<dbReference type="AlphaFoldDB" id="A0A1N6IUF2"/>
<organism evidence="1 2">
    <name type="scientific">Halodesulfovibrio marinisediminis DSM 17456</name>
    <dbReference type="NCBI Taxonomy" id="1121457"/>
    <lineage>
        <taxon>Bacteria</taxon>
        <taxon>Pseudomonadati</taxon>
        <taxon>Thermodesulfobacteriota</taxon>
        <taxon>Desulfovibrionia</taxon>
        <taxon>Desulfovibrionales</taxon>
        <taxon>Desulfovibrionaceae</taxon>
        <taxon>Halodesulfovibrio</taxon>
    </lineage>
</organism>
<dbReference type="Proteomes" id="UP000184694">
    <property type="component" value="Unassembled WGS sequence"/>
</dbReference>
<reference evidence="2" key="1">
    <citation type="submission" date="2016-11" db="EMBL/GenBank/DDBJ databases">
        <authorList>
            <person name="Varghese N."/>
            <person name="Submissions S."/>
        </authorList>
    </citation>
    <scope>NUCLEOTIDE SEQUENCE [LARGE SCALE GENOMIC DNA]</scope>
    <source>
        <strain evidence="2">DSM 17456</strain>
    </source>
</reference>
<gene>
    <name evidence="1" type="ORF">SAMN02745161_2946</name>
</gene>
<keyword evidence="2" id="KW-1185">Reference proteome</keyword>